<feature type="region of interest" description="Disordered" evidence="1">
    <location>
        <begin position="1"/>
        <end position="20"/>
    </location>
</feature>
<sequence length="159" mass="17781">MTDNQDPSVNQSHSQAGGDMAGGNISKSYHFNSQENAYEAIEKLAAKLCSEVDDEQTFDGTIANLAYYKRRREAADGVVGLECKLKAGNRSDLWEDALDQKVEFEKLLEEWSLYASAQEIFAHILAKVERTFKRQIKPHLSNVTHTAADKLVDDFIVIG</sequence>
<evidence type="ECO:0000313" key="4">
    <source>
        <dbReference type="Proteomes" id="UP000194012"/>
    </source>
</evidence>
<dbReference type="EMBL" id="FWFJ01000085">
    <property type="protein sequence ID" value="SLN76489.1"/>
    <property type="molecule type" value="Genomic_DNA"/>
</dbReference>
<proteinExistence type="predicted"/>
<feature type="domain" description="ABC-three component systems C-terminal" evidence="2">
    <location>
        <begin position="80"/>
        <end position="157"/>
    </location>
</feature>
<reference evidence="4" key="1">
    <citation type="submission" date="2017-03" db="EMBL/GenBank/DDBJ databases">
        <authorList>
            <person name="Rodrigo-Torres L."/>
            <person name="Arahal R.D."/>
            <person name="Lucena T."/>
        </authorList>
    </citation>
    <scope>NUCLEOTIDE SEQUENCE [LARGE SCALE GENOMIC DNA]</scope>
    <source>
        <strain evidence="4">CECT 8370</strain>
    </source>
</reference>
<dbReference type="RefSeq" id="WP_085828770.1">
    <property type="nucleotide sequence ID" value="NZ_FWFJ01000085.1"/>
</dbReference>
<evidence type="ECO:0000256" key="1">
    <source>
        <dbReference type="SAM" id="MobiDB-lite"/>
    </source>
</evidence>
<dbReference type="OrthoDB" id="7366506at2"/>
<evidence type="ECO:0000259" key="2">
    <source>
        <dbReference type="Pfam" id="PF20285"/>
    </source>
</evidence>
<protein>
    <recommendedName>
        <fullName evidence="2">ABC-three component systems C-terminal domain-containing protein</fullName>
    </recommendedName>
</protein>
<dbReference type="AlphaFoldDB" id="A0A1X7AF76"/>
<evidence type="ECO:0000313" key="3">
    <source>
        <dbReference type="EMBL" id="SLN76489.1"/>
    </source>
</evidence>
<accession>A0A1X7AF76</accession>
<organism evidence="3 4">
    <name type="scientific">Roseovarius gaetbuli</name>
    <dbReference type="NCBI Taxonomy" id="1356575"/>
    <lineage>
        <taxon>Bacteria</taxon>
        <taxon>Pseudomonadati</taxon>
        <taxon>Pseudomonadota</taxon>
        <taxon>Alphaproteobacteria</taxon>
        <taxon>Rhodobacterales</taxon>
        <taxon>Roseobacteraceae</taxon>
        <taxon>Roseovarius</taxon>
    </lineage>
</organism>
<dbReference type="InterPro" id="IPR046911">
    <property type="entry name" value="ABC-3C_CTD9"/>
</dbReference>
<keyword evidence="4" id="KW-1185">Reference proteome</keyword>
<name>A0A1X7AF76_9RHOB</name>
<dbReference type="Proteomes" id="UP000194012">
    <property type="component" value="Unassembled WGS sequence"/>
</dbReference>
<dbReference type="Pfam" id="PF20285">
    <property type="entry name" value="CTD9"/>
    <property type="match status" value="1"/>
</dbReference>
<gene>
    <name evidence="3" type="ORF">ROG8370_03888</name>
</gene>
<feature type="compositionally biased region" description="Polar residues" evidence="1">
    <location>
        <begin position="1"/>
        <end position="15"/>
    </location>
</feature>